<evidence type="ECO:0008006" key="6">
    <source>
        <dbReference type="Google" id="ProtNLM"/>
    </source>
</evidence>
<evidence type="ECO:0000313" key="4">
    <source>
        <dbReference type="EMBL" id="OAG34949.1"/>
    </source>
</evidence>
<name>A0A177EVG4_9EURO</name>
<feature type="transmembrane region" description="Helical" evidence="2">
    <location>
        <begin position="287"/>
        <end position="309"/>
    </location>
</feature>
<feature type="transmembrane region" description="Helical" evidence="2">
    <location>
        <begin position="612"/>
        <end position="633"/>
    </location>
</feature>
<keyword evidence="2" id="KW-1133">Transmembrane helix</keyword>
<feature type="transmembrane region" description="Helical" evidence="2">
    <location>
        <begin position="321"/>
        <end position="339"/>
    </location>
</feature>
<feature type="region of interest" description="Disordered" evidence="1">
    <location>
        <begin position="378"/>
        <end position="408"/>
    </location>
</feature>
<feature type="compositionally biased region" description="Low complexity" evidence="1">
    <location>
        <begin position="397"/>
        <end position="408"/>
    </location>
</feature>
<dbReference type="Proteomes" id="UP000077002">
    <property type="component" value="Unassembled WGS sequence"/>
</dbReference>
<dbReference type="RefSeq" id="XP_022506901.1">
    <property type="nucleotide sequence ID" value="XM_022660806.1"/>
</dbReference>
<accession>A0A177EVG4</accession>
<evidence type="ECO:0000256" key="2">
    <source>
        <dbReference type="SAM" id="Phobius"/>
    </source>
</evidence>
<reference evidence="4 5" key="1">
    <citation type="submission" date="2016-03" db="EMBL/GenBank/DDBJ databases">
        <title>Draft genome sequence of the Fonsecaea monophora CBS 269.37.</title>
        <authorList>
            <person name="Bombassaro A."/>
            <person name="Vinicius W.A."/>
            <person name="De Hoog S."/>
            <person name="Sun J."/>
            <person name="Souza E.M."/>
            <person name="Raittz R.T."/>
            <person name="Costa F."/>
            <person name="Leao A.C."/>
            <person name="Tadra-Sfeir M.Z."/>
            <person name="Baura V."/>
            <person name="Balsanelli E."/>
            <person name="Pedrosa F.O."/>
            <person name="Moreno L.F."/>
            <person name="Steffens M.B."/>
            <person name="Xi L."/>
            <person name="Bocca A.L."/>
            <person name="Felipe M.S."/>
            <person name="Teixeira M."/>
            <person name="Telles Filho F.Q."/>
            <person name="Azevedo C.M."/>
            <person name="Gomes R."/>
            <person name="Vicente V.A."/>
        </authorList>
    </citation>
    <scope>NUCLEOTIDE SEQUENCE [LARGE SCALE GENOMIC DNA]</scope>
    <source>
        <strain evidence="4 5">CBS 269.37</strain>
    </source>
</reference>
<keyword evidence="5" id="KW-1185">Reference proteome</keyword>
<evidence type="ECO:0000256" key="1">
    <source>
        <dbReference type="SAM" id="MobiDB-lite"/>
    </source>
</evidence>
<feature type="transmembrane region" description="Helical" evidence="2">
    <location>
        <begin position="490"/>
        <end position="512"/>
    </location>
</feature>
<organism evidence="4 5">
    <name type="scientific">Fonsecaea monophora</name>
    <dbReference type="NCBI Taxonomy" id="254056"/>
    <lineage>
        <taxon>Eukaryota</taxon>
        <taxon>Fungi</taxon>
        <taxon>Dikarya</taxon>
        <taxon>Ascomycota</taxon>
        <taxon>Pezizomycotina</taxon>
        <taxon>Eurotiomycetes</taxon>
        <taxon>Chaetothyriomycetidae</taxon>
        <taxon>Chaetothyriales</taxon>
        <taxon>Herpotrichiellaceae</taxon>
        <taxon>Fonsecaea</taxon>
    </lineage>
</organism>
<feature type="chain" id="PRO_5008060712" description="MARVEL domain-containing protein" evidence="3">
    <location>
        <begin position="30"/>
        <end position="663"/>
    </location>
</feature>
<gene>
    <name evidence="4" type="ORF">AYO21_10900</name>
</gene>
<dbReference type="EMBL" id="LVKK01000135">
    <property type="protein sequence ID" value="OAG34949.1"/>
    <property type="molecule type" value="Genomic_DNA"/>
</dbReference>
<keyword evidence="3" id="KW-0732">Signal</keyword>
<comment type="caution">
    <text evidence="4">The sequence shown here is derived from an EMBL/GenBank/DDBJ whole genome shotgun (WGS) entry which is preliminary data.</text>
</comment>
<proteinExistence type="predicted"/>
<dbReference type="AlphaFoldDB" id="A0A177EVG4"/>
<dbReference type="OrthoDB" id="5392263at2759"/>
<dbReference type="GeneID" id="34606008"/>
<feature type="region of interest" description="Disordered" evidence="1">
    <location>
        <begin position="212"/>
        <end position="235"/>
    </location>
</feature>
<sequence>MAFYFCVTLLKHTLLALLLIVSLTTKAHAADFDQCKAKVLVDIDRGTIESTYHFDIVYHGPLRGIDPSYRNETLALTVDGCIAACGSGPDLWDAFTVFQILTTWILPSVSLIAQLPWESLNIRKRRNLEALLNWIGAPSASLTTTIFNIYMIKKCHEVARASPPTARMDDAMYILSCINQYQYPGMLPAPRPVGRLENQSLRDRLRRLKKLVTRGTHPKPVDGSSNSEEEPASTVRNRNRALLQGVFRQLKLSAHGPHADQQELQARLAELNATLAYHLRLNRRKGVWPLALNILWFGVSLIISVAVAFADLGDNTTAHSLALGLLLSWIPSLVVMAIIDRNPTNSSRCQELIERWLYNVEQVVEAQRRRELIRNAANAATQPPQAEDTGAAQPPSAGQGEEAQHGEAQQEAEADELVLWSRALELRRPGVRRRYGIGHFVGQGRYLRYCGVANAALMQYEHAGDDLDSLNLDDPADFEAELTKRPYSWFIIWVCSEVIVGVSFGMAFMVSFNTPTIGLGCRSGLYSIWYILSSLSWLVLLAIQEPWRWLQQLMLLPNLLAVLSLFVITLSQVLGLLNGCLCKSSTFGSSAFGGYMDFEGSLFYRKAYDVTVVWATAAGIGFLTSFTVIAWAMRRWSKSSPLWRIQENGGPEAGSDISLEWIR</sequence>
<evidence type="ECO:0000256" key="3">
    <source>
        <dbReference type="SAM" id="SignalP"/>
    </source>
</evidence>
<feature type="transmembrane region" description="Helical" evidence="2">
    <location>
        <begin position="97"/>
        <end position="117"/>
    </location>
</feature>
<evidence type="ECO:0000313" key="5">
    <source>
        <dbReference type="Proteomes" id="UP000077002"/>
    </source>
</evidence>
<feature type="signal peptide" evidence="3">
    <location>
        <begin position="1"/>
        <end position="29"/>
    </location>
</feature>
<protein>
    <recommendedName>
        <fullName evidence="6">MARVEL domain-containing protein</fullName>
    </recommendedName>
</protein>
<feature type="transmembrane region" description="Helical" evidence="2">
    <location>
        <begin position="524"/>
        <end position="543"/>
    </location>
</feature>
<feature type="transmembrane region" description="Helical" evidence="2">
    <location>
        <begin position="555"/>
        <end position="577"/>
    </location>
</feature>
<keyword evidence="2" id="KW-0472">Membrane</keyword>
<keyword evidence="2" id="KW-0812">Transmembrane</keyword>